<dbReference type="PANTHER" id="PTHR23403:SF1">
    <property type="entry name" value="TREHALASE"/>
    <property type="match status" value="1"/>
</dbReference>
<evidence type="ECO:0000259" key="1">
    <source>
        <dbReference type="Pfam" id="PF22422"/>
    </source>
</evidence>
<accession>A0A1F5ZT71</accession>
<dbReference type="Pfam" id="PF22422">
    <property type="entry name" value="MGH1-like_GH"/>
    <property type="match status" value="1"/>
</dbReference>
<organism evidence="2 3">
    <name type="scientific">Candidatus Gottesmanbacteria bacterium RIFCSPHIGHO2_02_FULL_39_11</name>
    <dbReference type="NCBI Taxonomy" id="1798382"/>
    <lineage>
        <taxon>Bacteria</taxon>
        <taxon>Candidatus Gottesmaniibacteriota</taxon>
    </lineage>
</organism>
<protein>
    <recommendedName>
        <fullName evidence="1">Mannosylglycerate hydrolase MGH1-like glycoside hydrolase domain-containing protein</fullName>
    </recommendedName>
</protein>
<dbReference type="STRING" id="1798382.A3D77_01510"/>
<dbReference type="InterPro" id="IPR008928">
    <property type="entry name" value="6-hairpin_glycosidase_sf"/>
</dbReference>
<dbReference type="InterPro" id="IPR001661">
    <property type="entry name" value="Glyco_hydro_37"/>
</dbReference>
<dbReference type="PANTHER" id="PTHR23403">
    <property type="entry name" value="TREHALASE"/>
    <property type="match status" value="1"/>
</dbReference>
<dbReference type="GO" id="GO:0004555">
    <property type="term" value="F:alpha,alpha-trehalase activity"/>
    <property type="evidence" value="ECO:0007669"/>
    <property type="project" value="InterPro"/>
</dbReference>
<comment type="caution">
    <text evidence="2">The sequence shown here is derived from an EMBL/GenBank/DDBJ whole genome shotgun (WGS) entry which is preliminary data.</text>
</comment>
<evidence type="ECO:0000313" key="3">
    <source>
        <dbReference type="Proteomes" id="UP000176923"/>
    </source>
</evidence>
<dbReference type="AlphaFoldDB" id="A0A1F5ZT71"/>
<sequence length="391" mass="45326">MIIPKEDQLLIDRIKSAIGSKKYFVKRRASGLLKHDYLVPGGFYNEQWDWDGFYMGVALASEIPTEAVFLKNWALNYMELSDERGYSPGCVTPNGPEKGTRAFPMKPFIAQGVYLSSNFLNDFIWIKHYYKKLRKMVLYREKNLWSKKLDLGVWGNWMESGADNNLSILGFPKSSVVATDVNTFIYREYKAMSKIASALNKKKDVSFFAKRAETIKKNMQKYLWDDTDKTFYNYNLKTNEFIRKHTYSNMIPLWEKIASLKDGKEMIEKYVVNPNKLWSNHGIRTLTKDDPLYNNKKMITPYSNWQGPVWPHTNYMHMHSLLNYGFEKEAFLLSRKITQLCLSDFEKSGGMHECYSAETGAPLAADNFVSWNLLVGNMLPEAYSGNNPFSI</sequence>
<reference evidence="2 3" key="1">
    <citation type="journal article" date="2016" name="Nat. Commun.">
        <title>Thousands of microbial genomes shed light on interconnected biogeochemical processes in an aquifer system.</title>
        <authorList>
            <person name="Anantharaman K."/>
            <person name="Brown C.T."/>
            <person name="Hug L.A."/>
            <person name="Sharon I."/>
            <person name="Castelle C.J."/>
            <person name="Probst A.J."/>
            <person name="Thomas B.C."/>
            <person name="Singh A."/>
            <person name="Wilkins M.J."/>
            <person name="Karaoz U."/>
            <person name="Brodie E.L."/>
            <person name="Williams K.H."/>
            <person name="Hubbard S.S."/>
            <person name="Banfield J.F."/>
        </authorList>
    </citation>
    <scope>NUCLEOTIDE SEQUENCE [LARGE SCALE GENOMIC DNA]</scope>
</reference>
<dbReference type="Gene3D" id="1.50.10.10">
    <property type="match status" value="1"/>
</dbReference>
<dbReference type="EMBL" id="MFJL01000019">
    <property type="protein sequence ID" value="OGG15686.1"/>
    <property type="molecule type" value="Genomic_DNA"/>
</dbReference>
<proteinExistence type="predicted"/>
<dbReference type="InterPro" id="IPR054491">
    <property type="entry name" value="MGH1-like_GH"/>
</dbReference>
<feature type="domain" description="Mannosylglycerate hydrolase MGH1-like glycoside hydrolase" evidence="1">
    <location>
        <begin position="175"/>
        <end position="368"/>
    </location>
</feature>
<evidence type="ECO:0000313" key="2">
    <source>
        <dbReference type="EMBL" id="OGG15686.1"/>
    </source>
</evidence>
<dbReference type="Proteomes" id="UP000176923">
    <property type="component" value="Unassembled WGS sequence"/>
</dbReference>
<dbReference type="InterPro" id="IPR012341">
    <property type="entry name" value="6hp_glycosidase-like_sf"/>
</dbReference>
<dbReference type="GO" id="GO:0005993">
    <property type="term" value="P:trehalose catabolic process"/>
    <property type="evidence" value="ECO:0007669"/>
    <property type="project" value="TreeGrafter"/>
</dbReference>
<dbReference type="SUPFAM" id="SSF48208">
    <property type="entry name" value="Six-hairpin glycosidases"/>
    <property type="match status" value="1"/>
</dbReference>
<name>A0A1F5ZT71_9BACT</name>
<gene>
    <name evidence="2" type="ORF">A3D77_01510</name>
</gene>